<name>A0A975DBB4_9GAMM</name>
<evidence type="ECO:0000256" key="4">
    <source>
        <dbReference type="ARBA" id="ARBA00023143"/>
    </source>
</evidence>
<dbReference type="KEGG" id="psym:J1N51_13980"/>
<comment type="function">
    <text evidence="5">Required for morphogenesis and for the elongation of the flagellar filament by facilitating polymerization of the flagellin monomers at the tip of growing filament. Forms a capping structure, which prevents flagellin subunits (transported through the central channel of the flagellum) from leaking out without polymerization at the distal end.</text>
</comment>
<feature type="domain" description="Flagellar hook-associated protein 2 C-terminal" evidence="7">
    <location>
        <begin position="331"/>
        <end position="556"/>
    </location>
</feature>
<dbReference type="GO" id="GO:0009421">
    <property type="term" value="C:bacterial-type flagellum filament cap"/>
    <property type="evidence" value="ECO:0007669"/>
    <property type="project" value="InterPro"/>
</dbReference>
<dbReference type="RefSeq" id="WP_208831854.1">
    <property type="nucleotide sequence ID" value="NZ_CP072110.1"/>
</dbReference>
<dbReference type="EMBL" id="CP072110">
    <property type="protein sequence ID" value="QTH63799.1"/>
    <property type="molecule type" value="Genomic_DNA"/>
</dbReference>
<proteinExistence type="inferred from homology"/>
<keyword evidence="4 5" id="KW-0975">Bacterial flagellum</keyword>
<dbReference type="PANTHER" id="PTHR30288:SF0">
    <property type="entry name" value="FLAGELLAR HOOK-ASSOCIATED PROTEIN 2"/>
    <property type="match status" value="1"/>
</dbReference>
<reference evidence="8" key="1">
    <citation type="submission" date="2021-03" db="EMBL/GenBank/DDBJ databases">
        <title>Description of Psychrosphaera ytuae sp. nov. isolated from deep sea sediment of South China Sea.</title>
        <authorList>
            <person name="Zhang J."/>
            <person name="Xu X.-D."/>
        </authorList>
    </citation>
    <scope>NUCLEOTIDE SEQUENCE</scope>
    <source>
        <strain evidence="8">MTZ26</strain>
    </source>
</reference>
<accession>A0A975DBB4</accession>
<dbReference type="Pfam" id="PF07195">
    <property type="entry name" value="FliD_C"/>
    <property type="match status" value="1"/>
</dbReference>
<evidence type="ECO:0000256" key="1">
    <source>
        <dbReference type="ARBA" id="ARBA00009764"/>
    </source>
</evidence>
<evidence type="ECO:0000259" key="7">
    <source>
        <dbReference type="Pfam" id="PF07195"/>
    </source>
</evidence>
<dbReference type="InterPro" id="IPR010810">
    <property type="entry name" value="Flagellin_hook_IN_motif"/>
</dbReference>
<dbReference type="Pfam" id="PF02465">
    <property type="entry name" value="FliD_N"/>
    <property type="match status" value="1"/>
</dbReference>
<evidence type="ECO:0000259" key="6">
    <source>
        <dbReference type="Pfam" id="PF02465"/>
    </source>
</evidence>
<evidence type="ECO:0000313" key="9">
    <source>
        <dbReference type="Proteomes" id="UP000682739"/>
    </source>
</evidence>
<keyword evidence="3" id="KW-0175">Coiled coil</keyword>
<protein>
    <recommendedName>
        <fullName evidence="5">Flagellar hook-associated protein 2</fullName>
        <shortName evidence="5">HAP2</shortName>
    </recommendedName>
    <alternativeName>
        <fullName evidence="5">Flagellar cap protein</fullName>
    </alternativeName>
</protein>
<dbReference type="InterPro" id="IPR010809">
    <property type="entry name" value="FliD_C"/>
</dbReference>
<comment type="subunit">
    <text evidence="2 5">Homopentamer.</text>
</comment>
<keyword evidence="5" id="KW-0964">Secreted</keyword>
<evidence type="ECO:0000256" key="3">
    <source>
        <dbReference type="ARBA" id="ARBA00023054"/>
    </source>
</evidence>
<dbReference type="GO" id="GO:0007155">
    <property type="term" value="P:cell adhesion"/>
    <property type="evidence" value="ECO:0007669"/>
    <property type="project" value="InterPro"/>
</dbReference>
<comment type="similarity">
    <text evidence="1 5">Belongs to the FliD family.</text>
</comment>
<evidence type="ECO:0000256" key="2">
    <source>
        <dbReference type="ARBA" id="ARBA00011255"/>
    </source>
</evidence>
<evidence type="ECO:0000313" key="8">
    <source>
        <dbReference type="EMBL" id="QTH63799.1"/>
    </source>
</evidence>
<dbReference type="GO" id="GO:0009424">
    <property type="term" value="C:bacterial-type flagellum hook"/>
    <property type="evidence" value="ECO:0007669"/>
    <property type="project" value="UniProtKB-UniRule"/>
</dbReference>
<keyword evidence="8" id="KW-0282">Flagellum</keyword>
<dbReference type="GO" id="GO:0005576">
    <property type="term" value="C:extracellular region"/>
    <property type="evidence" value="ECO:0007669"/>
    <property type="project" value="UniProtKB-SubCell"/>
</dbReference>
<keyword evidence="9" id="KW-1185">Reference proteome</keyword>
<sequence length="576" mass="60185">MAALSSPGIGSGLDVNNIVTSLVEATREPVDAQNLAKEETYTAQISDLGKLKSALSDLDNALFDLKLPTTFSKRKVETSSSNFTVEAGSAALPATYDVKVNSLAKAHQITSQSFDLTTPVGEGTLTIQNAKFTFDVEVSASDTLDQVAANINSLAANFGVTATVITGDSGSYLVLGSEETGTDNAIDVIATDIDGNLYDGAGLSRLNFDSKTKVLDQTFTAGEVMNADGVSNGVITLTNGDLSEDITIAATDTIEDVVAKINASSVNVTASLEDDGTGTLRLALTSGNDYGNHQLGISIASDDDGDTADANGVSRLGLGLSYQNFNETREAASAQITVNGAITASSNSNEFADVIEGVVITATAEHSATSSGDSMKVELDQGSTEEAVTAFVESYNAMIAVVKEVTNADESVGDVGSLVSDNTVRTFLSQIRSRLSDAVQVGPNQAMSLSTIGISTERDGTLSLDTTVLSSQINENFENFGALFSGENGVARSVASIVTEYKGIGGIVDNKISTVNGYLDRLADEREKFDEKMVAYENRLFSQFNAMDLIVANLNATSQYLEGALSSLPGVTKKSD</sequence>
<feature type="domain" description="Flagellar hook-associated protein 2 N-terminal" evidence="6">
    <location>
        <begin position="11"/>
        <end position="107"/>
    </location>
</feature>
<evidence type="ECO:0000256" key="5">
    <source>
        <dbReference type="RuleBase" id="RU362066"/>
    </source>
</evidence>
<dbReference type="Proteomes" id="UP000682739">
    <property type="component" value="Chromosome"/>
</dbReference>
<dbReference type="GO" id="GO:0071973">
    <property type="term" value="P:bacterial-type flagellum-dependent cell motility"/>
    <property type="evidence" value="ECO:0007669"/>
    <property type="project" value="TreeGrafter"/>
</dbReference>
<gene>
    <name evidence="8" type="primary">fliD</name>
    <name evidence="8" type="ORF">J1N51_13980</name>
</gene>
<keyword evidence="8" id="KW-0966">Cell projection</keyword>
<keyword evidence="8" id="KW-0969">Cilium</keyword>
<dbReference type="InterPro" id="IPR003481">
    <property type="entry name" value="FliD_N"/>
</dbReference>
<comment type="subcellular location">
    <subcellularLocation>
        <location evidence="5">Secreted</location>
    </subcellularLocation>
    <subcellularLocation>
        <location evidence="5">Bacterial flagellum</location>
    </subcellularLocation>
</comment>
<dbReference type="Pfam" id="PF07196">
    <property type="entry name" value="Flagellin_IN"/>
    <property type="match status" value="2"/>
</dbReference>
<dbReference type="PANTHER" id="PTHR30288">
    <property type="entry name" value="FLAGELLAR CAP/ASSEMBLY PROTEIN FLID"/>
    <property type="match status" value="1"/>
</dbReference>
<dbReference type="AlphaFoldDB" id="A0A975DBB4"/>
<organism evidence="8 9">
    <name type="scientific">Psychrosphaera ytuae</name>
    <dbReference type="NCBI Taxonomy" id="2820710"/>
    <lineage>
        <taxon>Bacteria</taxon>
        <taxon>Pseudomonadati</taxon>
        <taxon>Pseudomonadota</taxon>
        <taxon>Gammaproteobacteria</taxon>
        <taxon>Alteromonadales</taxon>
        <taxon>Pseudoalteromonadaceae</taxon>
        <taxon>Psychrosphaera</taxon>
    </lineage>
</organism>
<dbReference type="InterPro" id="IPR040026">
    <property type="entry name" value="FliD"/>
</dbReference>